<keyword evidence="5" id="KW-1185">Reference proteome</keyword>
<dbReference type="Proteomes" id="UP001240236">
    <property type="component" value="Unassembled WGS sequence"/>
</dbReference>
<dbReference type="PANTHER" id="PTHR43156">
    <property type="entry name" value="STAGE II SPORULATION PROTEIN E-RELATED"/>
    <property type="match status" value="1"/>
</dbReference>
<dbReference type="InterPro" id="IPR001932">
    <property type="entry name" value="PPM-type_phosphatase-like_dom"/>
</dbReference>
<dbReference type="Gene3D" id="3.30.450.40">
    <property type="match status" value="2"/>
</dbReference>
<dbReference type="EMBL" id="JAUSUZ010000001">
    <property type="protein sequence ID" value="MDQ0370836.1"/>
    <property type="molecule type" value="Genomic_DNA"/>
</dbReference>
<evidence type="ECO:0000256" key="1">
    <source>
        <dbReference type="ARBA" id="ARBA00022801"/>
    </source>
</evidence>
<proteinExistence type="predicted"/>
<dbReference type="RefSeq" id="WP_307247117.1">
    <property type="nucleotide sequence ID" value="NZ_JAUSUZ010000001.1"/>
</dbReference>
<dbReference type="InterPro" id="IPR036457">
    <property type="entry name" value="PPM-type-like_dom_sf"/>
</dbReference>
<dbReference type="GO" id="GO:0016791">
    <property type="term" value="F:phosphatase activity"/>
    <property type="evidence" value="ECO:0007669"/>
    <property type="project" value="TreeGrafter"/>
</dbReference>
<evidence type="ECO:0000313" key="4">
    <source>
        <dbReference type="EMBL" id="MDQ0370836.1"/>
    </source>
</evidence>
<dbReference type="Pfam" id="PF13185">
    <property type="entry name" value="GAF_2"/>
    <property type="match status" value="1"/>
</dbReference>
<sequence length="591" mass="62919">MTEPFPERSGVLSLTARLEALTRTGLDAVADATFDRFAEMVRTVLRVPVALVSLVGDDRQFFPGACGLGDPWAAQRQTPLSHSFCQHVVAASEPLVVVDARTDPRVRGNLAIEDLGVIGYAGMPLTDADGQVLGSLCAIDHEPRDWTDAELALLADLAAACSDSLRLRITAYWARRHEQRAAAAFDRNLLLLRASTALAGADSLDGLVDAVHELIADVLDPAYVGVSVIGPGRHLTLASARLLPSRIADRWARYPSASSTPTALAVRTGRPVVLPDPVAVAAETPDALATFAEMGWQSAVSVPLPGPAGPVGALTFTWDRPYAPDDAGQAVLVALAGYTAQALVRVTALDDRRTAAATMQKALLTPLPAHDHLRMAARYVPAHHEDHVGGDWYDAISLGEERLALVIGDVAGHSIGAAAAMSQYRSMMRTLLVDRDEPPSALLRRLEHTSRSLGHPELTTVLVAHLDPAPAGGHVLTWANAGHPPPLVVLPDGGVDLLDGHDPLIGAARRTSRRNHTRYLPPGTTLVLYTDGLVETRTATLDDGLDVVRDLLRREHRAGPDTLADLLIRHGPVVTGEDDVALLIVATPPHP</sequence>
<gene>
    <name evidence="4" type="ORF">J2S42_007505</name>
</gene>
<feature type="domain" description="GAF" evidence="2">
    <location>
        <begin position="29"/>
        <end position="175"/>
    </location>
</feature>
<dbReference type="InterPro" id="IPR052016">
    <property type="entry name" value="Bact_Sigma-Reg"/>
</dbReference>
<protein>
    <submittedName>
        <fullName evidence="4">GAF domain-containing protein</fullName>
    </submittedName>
</protein>
<dbReference type="Pfam" id="PF01590">
    <property type="entry name" value="GAF"/>
    <property type="match status" value="1"/>
</dbReference>
<evidence type="ECO:0000313" key="5">
    <source>
        <dbReference type="Proteomes" id="UP001240236"/>
    </source>
</evidence>
<evidence type="ECO:0000259" key="2">
    <source>
        <dbReference type="SMART" id="SM00065"/>
    </source>
</evidence>
<accession>A0AAE3W733</accession>
<keyword evidence="1" id="KW-0378">Hydrolase</keyword>
<dbReference type="InterPro" id="IPR003018">
    <property type="entry name" value="GAF"/>
</dbReference>
<feature type="domain" description="GAF" evidence="2">
    <location>
        <begin position="203"/>
        <end position="353"/>
    </location>
</feature>
<dbReference type="InterPro" id="IPR029016">
    <property type="entry name" value="GAF-like_dom_sf"/>
</dbReference>
<organism evidence="4 5">
    <name type="scientific">Catenuloplanes indicus</name>
    <dbReference type="NCBI Taxonomy" id="137267"/>
    <lineage>
        <taxon>Bacteria</taxon>
        <taxon>Bacillati</taxon>
        <taxon>Actinomycetota</taxon>
        <taxon>Actinomycetes</taxon>
        <taxon>Micromonosporales</taxon>
        <taxon>Micromonosporaceae</taxon>
        <taxon>Catenuloplanes</taxon>
    </lineage>
</organism>
<dbReference type="Pfam" id="PF07228">
    <property type="entry name" value="SpoIIE"/>
    <property type="match status" value="1"/>
</dbReference>
<reference evidence="4 5" key="1">
    <citation type="submission" date="2023-07" db="EMBL/GenBank/DDBJ databases">
        <title>Sequencing the genomes of 1000 actinobacteria strains.</title>
        <authorList>
            <person name="Klenk H.-P."/>
        </authorList>
    </citation>
    <scope>NUCLEOTIDE SEQUENCE [LARGE SCALE GENOMIC DNA]</scope>
    <source>
        <strain evidence="4 5">DSM 44709</strain>
    </source>
</reference>
<dbReference type="PANTHER" id="PTHR43156:SF2">
    <property type="entry name" value="STAGE II SPORULATION PROTEIN E"/>
    <property type="match status" value="1"/>
</dbReference>
<comment type="caution">
    <text evidence="4">The sequence shown here is derived from an EMBL/GenBank/DDBJ whole genome shotgun (WGS) entry which is preliminary data.</text>
</comment>
<dbReference type="SMART" id="SM00065">
    <property type="entry name" value="GAF"/>
    <property type="match status" value="2"/>
</dbReference>
<name>A0AAE3W733_9ACTN</name>
<dbReference type="AlphaFoldDB" id="A0AAE3W733"/>
<dbReference type="SUPFAM" id="SSF55781">
    <property type="entry name" value="GAF domain-like"/>
    <property type="match status" value="2"/>
</dbReference>
<feature type="domain" description="PPM-type phosphatase" evidence="3">
    <location>
        <begin position="370"/>
        <end position="587"/>
    </location>
</feature>
<dbReference type="SUPFAM" id="SSF81606">
    <property type="entry name" value="PP2C-like"/>
    <property type="match status" value="1"/>
</dbReference>
<dbReference type="Gene3D" id="3.60.40.10">
    <property type="entry name" value="PPM-type phosphatase domain"/>
    <property type="match status" value="1"/>
</dbReference>
<dbReference type="SMART" id="SM00331">
    <property type="entry name" value="PP2C_SIG"/>
    <property type="match status" value="1"/>
</dbReference>
<evidence type="ECO:0000259" key="3">
    <source>
        <dbReference type="SMART" id="SM00331"/>
    </source>
</evidence>